<dbReference type="EMBL" id="LGGX01000044">
    <property type="protein sequence ID" value="KUK85755.1"/>
    <property type="molecule type" value="Genomic_DNA"/>
</dbReference>
<protein>
    <submittedName>
        <fullName evidence="1">Uncharacterized protein</fullName>
    </submittedName>
</protein>
<name>A0A101I0T7_UNCT6</name>
<organism evidence="1 2">
    <name type="scientific">candidate division TA06 bacterium 34_109</name>
    <dbReference type="NCBI Taxonomy" id="1635277"/>
    <lineage>
        <taxon>Bacteria</taxon>
        <taxon>Bacteria division TA06</taxon>
    </lineage>
</organism>
<accession>A0A101I0T7</accession>
<gene>
    <name evidence="1" type="ORF">XE03_1909</name>
</gene>
<evidence type="ECO:0000313" key="2">
    <source>
        <dbReference type="Proteomes" id="UP000053467"/>
    </source>
</evidence>
<dbReference type="AlphaFoldDB" id="A0A101I0T7"/>
<sequence length="72" mass="8552">MENKDLVQTLKEKSFPPEQKWLVDISTAHFGIHQRINNLLEELARLFKEFTPNEFIGLFFDCFLNNTFSVFN</sequence>
<reference evidence="2" key="1">
    <citation type="journal article" date="2015" name="MBio">
        <title>Genome-Resolved Metagenomic Analysis Reveals Roles for Candidate Phyla and Other Microbial Community Members in Biogeochemical Transformations in Oil Reservoirs.</title>
        <authorList>
            <person name="Hu P."/>
            <person name="Tom L."/>
            <person name="Singh A."/>
            <person name="Thomas B.C."/>
            <person name="Baker B.J."/>
            <person name="Piceno Y.M."/>
            <person name="Andersen G.L."/>
            <person name="Banfield J.F."/>
        </authorList>
    </citation>
    <scope>NUCLEOTIDE SEQUENCE [LARGE SCALE GENOMIC DNA]</scope>
</reference>
<comment type="caution">
    <text evidence="1">The sequence shown here is derived from an EMBL/GenBank/DDBJ whole genome shotgun (WGS) entry which is preliminary data.</text>
</comment>
<evidence type="ECO:0000313" key="1">
    <source>
        <dbReference type="EMBL" id="KUK85755.1"/>
    </source>
</evidence>
<proteinExistence type="predicted"/>
<dbReference type="Proteomes" id="UP000053467">
    <property type="component" value="Unassembled WGS sequence"/>
</dbReference>